<feature type="transmembrane region" description="Helical" evidence="7">
    <location>
        <begin position="96"/>
        <end position="118"/>
    </location>
</feature>
<evidence type="ECO:0000256" key="1">
    <source>
        <dbReference type="ARBA" id="ARBA00004477"/>
    </source>
</evidence>
<dbReference type="InParanoid" id="A0A4Q1BNC0"/>
<evidence type="ECO:0000256" key="8">
    <source>
        <dbReference type="SAM" id="MobiDB-lite"/>
    </source>
</evidence>
<protein>
    <recommendedName>
        <fullName evidence="7">Derlin</fullName>
    </recommendedName>
</protein>
<keyword evidence="3 7" id="KW-0812">Transmembrane</keyword>
<dbReference type="STRING" id="5217.A0A4Q1BNC0"/>
<evidence type="ECO:0000256" key="5">
    <source>
        <dbReference type="ARBA" id="ARBA00022989"/>
    </source>
</evidence>
<dbReference type="VEuPathDB" id="FungiDB:TREMEDRAFT_59988"/>
<organism evidence="9 10">
    <name type="scientific">Tremella mesenterica</name>
    <name type="common">Jelly fungus</name>
    <dbReference type="NCBI Taxonomy" id="5217"/>
    <lineage>
        <taxon>Eukaryota</taxon>
        <taxon>Fungi</taxon>
        <taxon>Dikarya</taxon>
        <taxon>Basidiomycota</taxon>
        <taxon>Agaricomycotina</taxon>
        <taxon>Tremellomycetes</taxon>
        <taxon>Tremellales</taxon>
        <taxon>Tremellaceae</taxon>
        <taxon>Tremella</taxon>
    </lineage>
</organism>
<dbReference type="PANTHER" id="PTHR11009">
    <property type="entry name" value="DER1-LIKE PROTEIN, DERLIN"/>
    <property type="match status" value="1"/>
</dbReference>
<feature type="transmembrane region" description="Helical" evidence="7">
    <location>
        <begin position="138"/>
        <end position="156"/>
    </location>
</feature>
<comment type="caution">
    <text evidence="9">The sequence shown here is derived from an EMBL/GenBank/DDBJ whole genome shotgun (WGS) entry which is preliminary data.</text>
</comment>
<dbReference type="EMBL" id="SDIL01000035">
    <property type="protein sequence ID" value="RXK39202.1"/>
    <property type="molecule type" value="Genomic_DNA"/>
</dbReference>
<keyword evidence="6 7" id="KW-0472">Membrane</keyword>
<dbReference type="Proteomes" id="UP000289152">
    <property type="component" value="Unassembled WGS sequence"/>
</dbReference>
<feature type="transmembrane region" description="Helical" evidence="7">
    <location>
        <begin position="14"/>
        <end position="34"/>
    </location>
</feature>
<dbReference type="OrthoDB" id="1716531at2759"/>
<accession>A0A4Q1BNC0</accession>
<evidence type="ECO:0000256" key="3">
    <source>
        <dbReference type="ARBA" id="ARBA00022692"/>
    </source>
</evidence>
<feature type="compositionally biased region" description="Low complexity" evidence="8">
    <location>
        <begin position="208"/>
        <end position="239"/>
    </location>
</feature>
<dbReference type="SUPFAM" id="SSF144091">
    <property type="entry name" value="Rhomboid-like"/>
    <property type="match status" value="1"/>
</dbReference>
<dbReference type="Pfam" id="PF04511">
    <property type="entry name" value="DER1"/>
    <property type="match status" value="1"/>
</dbReference>
<evidence type="ECO:0000256" key="6">
    <source>
        <dbReference type="ARBA" id="ARBA00023136"/>
    </source>
</evidence>
<reference evidence="9 10" key="1">
    <citation type="submission" date="2016-06" db="EMBL/GenBank/DDBJ databases">
        <title>Evolution of pathogenesis and genome organization in the Tremellales.</title>
        <authorList>
            <person name="Cuomo C."/>
            <person name="Litvintseva A."/>
            <person name="Heitman J."/>
            <person name="Chen Y."/>
            <person name="Sun S."/>
            <person name="Springer D."/>
            <person name="Dromer F."/>
            <person name="Young S."/>
            <person name="Zeng Q."/>
            <person name="Chapman S."/>
            <person name="Gujja S."/>
            <person name="Saif S."/>
            <person name="Birren B."/>
        </authorList>
    </citation>
    <scope>NUCLEOTIDE SEQUENCE [LARGE SCALE GENOMIC DNA]</scope>
    <source>
        <strain evidence="9 10">ATCC 28783</strain>
    </source>
</reference>
<dbReference type="InterPro" id="IPR007599">
    <property type="entry name" value="DER1"/>
</dbReference>
<evidence type="ECO:0000256" key="4">
    <source>
        <dbReference type="ARBA" id="ARBA00022824"/>
    </source>
</evidence>
<sequence length="261" mass="29445">MADFSAVYNSVPPVTRTILLATVIITGPCLLQIIRPVDVAFIWWRITRRWEVWRLVTSFFYGGGGFPFLYDLFLIYRNSSALERNVYMSNTAEYAWMHVMLATFILIFNIPLEFPFFFRSLLHAQTYLWCRANPTTKVSIFGLLTIPTSLYPPALIVLDLLTGGPMKAISGLLGLFAGHLWWFLSSYLPVHAPVRLRRPNPLSTPNRFRSLFSSSSRPRTSGGYTVTPPTRGTTTARPVQDAAEAVRHRWGGGSRLGGEPL</sequence>
<name>A0A4Q1BNC0_TREME</name>
<comment type="subcellular location">
    <subcellularLocation>
        <location evidence="1 7">Endoplasmic reticulum membrane</location>
        <topology evidence="1 7">Multi-pass membrane protein</topology>
    </subcellularLocation>
</comment>
<dbReference type="AlphaFoldDB" id="A0A4Q1BNC0"/>
<evidence type="ECO:0000256" key="7">
    <source>
        <dbReference type="RuleBase" id="RU363059"/>
    </source>
</evidence>
<keyword evidence="10" id="KW-1185">Reference proteome</keyword>
<feature type="compositionally biased region" description="Gly residues" evidence="8">
    <location>
        <begin position="251"/>
        <end position="261"/>
    </location>
</feature>
<proteinExistence type="inferred from homology"/>
<evidence type="ECO:0000313" key="9">
    <source>
        <dbReference type="EMBL" id="RXK39202.1"/>
    </source>
</evidence>
<keyword evidence="4 7" id="KW-0256">Endoplasmic reticulum</keyword>
<feature type="transmembrane region" description="Helical" evidence="7">
    <location>
        <begin position="55"/>
        <end position="76"/>
    </location>
</feature>
<feature type="region of interest" description="Disordered" evidence="8">
    <location>
        <begin position="208"/>
        <end position="261"/>
    </location>
</feature>
<evidence type="ECO:0000313" key="10">
    <source>
        <dbReference type="Proteomes" id="UP000289152"/>
    </source>
</evidence>
<dbReference type="InterPro" id="IPR035952">
    <property type="entry name" value="Rhomboid-like_sf"/>
</dbReference>
<evidence type="ECO:0000256" key="2">
    <source>
        <dbReference type="ARBA" id="ARBA00008917"/>
    </source>
</evidence>
<keyword evidence="5 7" id="KW-1133">Transmembrane helix</keyword>
<dbReference type="GO" id="GO:0006950">
    <property type="term" value="P:response to stress"/>
    <property type="evidence" value="ECO:0007669"/>
    <property type="project" value="UniProtKB-ARBA"/>
</dbReference>
<comment type="similarity">
    <text evidence="2 7">Belongs to the derlin family.</text>
</comment>
<gene>
    <name evidence="9" type="ORF">M231_03559</name>
</gene>
<comment type="function">
    <text evidence="7">May be involved in the degradation of misfolded endoplasmic reticulum (ER) luminal proteins.</text>
</comment>
<feature type="transmembrane region" description="Helical" evidence="7">
    <location>
        <begin position="168"/>
        <end position="188"/>
    </location>
</feature>
<dbReference type="GO" id="GO:0005789">
    <property type="term" value="C:endoplasmic reticulum membrane"/>
    <property type="evidence" value="ECO:0007669"/>
    <property type="project" value="UniProtKB-SubCell"/>
</dbReference>